<accession>A0A8H6S2Q4</accession>
<reference evidence="2" key="1">
    <citation type="submission" date="2020-05" db="EMBL/GenBank/DDBJ databases">
        <title>Mycena genomes resolve the evolution of fungal bioluminescence.</title>
        <authorList>
            <person name="Tsai I.J."/>
        </authorList>
    </citation>
    <scope>NUCLEOTIDE SEQUENCE</scope>
    <source>
        <strain evidence="2">171206Taipei</strain>
    </source>
</reference>
<gene>
    <name evidence="2" type="ORF">MIND_01240000</name>
</gene>
<sequence>MVRLSLALAMVRFAIPKMHIKGHLVLCQIFFSLLLILGSGMTDGEGIERPWSMIGGLAASTRVCGPGARWDQLDDHWSFWNWMKTLGLVLLLRRRMDRAAEECAKQEQDFETLTLGHADRVLVWKQQVEEFEADNSMPNPYEAKSEGLSENAVRKMFEEEEAELEKAGAVPIHDVSPTEFIAALLDAEADQRRIRGLVDLKKTRGTSGGVSLRRQRRKLNRAIKRLRTLQLTYTPAALRALDALKLSQETLAERVPLFLPSAIPRLDRGHGGCREGLVEIERALRDAQCRSALTSLQLQLHVKSRLLTYKRQHSRAQAMNTRSRTLVDQNERKILLHSEKYQNAWRALVAIEGGEDKVSWRKLEKGDIRCMEDSQEVQRDVQRREKADRAQKARDAELQQAGLAKLPTSTSAMDDEEMEDNEDEHEVESFSIDRSNRLDIAREANAVFKHGESRRQVSWIWSNVSNTSEAVEEALRIEWAKSYARLRRWKEEVRILGVEASRIPLSFAAEERVWLKRAFDVDVSGLGAEHAEGAIAYAAKHADMYRNLARRAESTLTSPKLTRGQKGERDVFQVYAVAGDEDLADGLVDSDDEDEHGNASDDEEEEE</sequence>
<comment type="caution">
    <text evidence="2">The sequence shown here is derived from an EMBL/GenBank/DDBJ whole genome shotgun (WGS) entry which is preliminary data.</text>
</comment>
<dbReference type="AlphaFoldDB" id="A0A8H6S2Q4"/>
<evidence type="ECO:0000256" key="1">
    <source>
        <dbReference type="SAM" id="MobiDB-lite"/>
    </source>
</evidence>
<feature type="compositionally biased region" description="Acidic residues" evidence="1">
    <location>
        <begin position="413"/>
        <end position="426"/>
    </location>
</feature>
<proteinExistence type="predicted"/>
<evidence type="ECO:0000313" key="3">
    <source>
        <dbReference type="Proteomes" id="UP000636479"/>
    </source>
</evidence>
<dbReference type="Pfam" id="PF18758">
    <property type="entry name" value="KDZ"/>
    <property type="match status" value="1"/>
</dbReference>
<name>A0A8H6S2Q4_9AGAR</name>
<dbReference type="PANTHER" id="PTHR33104">
    <property type="entry name" value="SI:DKEY-29D5.2"/>
    <property type="match status" value="1"/>
</dbReference>
<dbReference type="Proteomes" id="UP000636479">
    <property type="component" value="Unassembled WGS sequence"/>
</dbReference>
<dbReference type="GeneID" id="59351405"/>
<feature type="region of interest" description="Disordered" evidence="1">
    <location>
        <begin position="372"/>
        <end position="428"/>
    </location>
</feature>
<feature type="compositionally biased region" description="Basic and acidic residues" evidence="1">
    <location>
        <begin position="372"/>
        <end position="397"/>
    </location>
</feature>
<organism evidence="2 3">
    <name type="scientific">Mycena indigotica</name>
    <dbReference type="NCBI Taxonomy" id="2126181"/>
    <lineage>
        <taxon>Eukaryota</taxon>
        <taxon>Fungi</taxon>
        <taxon>Dikarya</taxon>
        <taxon>Basidiomycota</taxon>
        <taxon>Agaricomycotina</taxon>
        <taxon>Agaricomycetes</taxon>
        <taxon>Agaricomycetidae</taxon>
        <taxon>Agaricales</taxon>
        <taxon>Marasmiineae</taxon>
        <taxon>Mycenaceae</taxon>
        <taxon>Mycena</taxon>
    </lineage>
</organism>
<dbReference type="InterPro" id="IPR040521">
    <property type="entry name" value="KDZ"/>
</dbReference>
<dbReference type="RefSeq" id="XP_037214857.1">
    <property type="nucleotide sequence ID" value="XM_037368889.1"/>
</dbReference>
<evidence type="ECO:0000313" key="2">
    <source>
        <dbReference type="EMBL" id="KAF7292130.1"/>
    </source>
</evidence>
<dbReference type="OrthoDB" id="3214502at2759"/>
<keyword evidence="3" id="KW-1185">Reference proteome</keyword>
<dbReference type="PANTHER" id="PTHR33104:SF2">
    <property type="entry name" value="CXC3 LIKE CYSTEINE CLUSTER DOMAIN-CONTAINING PROTEIN"/>
    <property type="match status" value="1"/>
</dbReference>
<dbReference type="EMBL" id="JACAZF010000012">
    <property type="protein sequence ID" value="KAF7292130.1"/>
    <property type="molecule type" value="Genomic_DNA"/>
</dbReference>
<feature type="region of interest" description="Disordered" evidence="1">
    <location>
        <begin position="583"/>
        <end position="607"/>
    </location>
</feature>
<protein>
    <submittedName>
        <fullName evidence="2">CxC2 domain-containing protein</fullName>
    </submittedName>
</protein>